<dbReference type="PROSITE" id="PS50865">
    <property type="entry name" value="ZF_MYND_2"/>
    <property type="match status" value="1"/>
</dbReference>
<keyword evidence="2 4" id="KW-0863">Zinc-finger</keyword>
<evidence type="ECO:0000259" key="5">
    <source>
        <dbReference type="PROSITE" id="PS50865"/>
    </source>
</evidence>
<accession>A0A9N8EK62</accession>
<dbReference type="EMBL" id="CAICTM010001279">
    <property type="protein sequence ID" value="CAB9522228.1"/>
    <property type="molecule type" value="Genomic_DNA"/>
</dbReference>
<dbReference type="SUPFAM" id="SSF144232">
    <property type="entry name" value="HIT/MYND zinc finger-like"/>
    <property type="match status" value="1"/>
</dbReference>
<evidence type="ECO:0000256" key="3">
    <source>
        <dbReference type="ARBA" id="ARBA00022833"/>
    </source>
</evidence>
<organism evidence="6 7">
    <name type="scientific">Seminavis robusta</name>
    <dbReference type="NCBI Taxonomy" id="568900"/>
    <lineage>
        <taxon>Eukaryota</taxon>
        <taxon>Sar</taxon>
        <taxon>Stramenopiles</taxon>
        <taxon>Ochrophyta</taxon>
        <taxon>Bacillariophyta</taxon>
        <taxon>Bacillariophyceae</taxon>
        <taxon>Bacillariophycidae</taxon>
        <taxon>Naviculales</taxon>
        <taxon>Naviculaceae</taxon>
        <taxon>Seminavis</taxon>
    </lineage>
</organism>
<evidence type="ECO:0000256" key="2">
    <source>
        <dbReference type="ARBA" id="ARBA00022771"/>
    </source>
</evidence>
<dbReference type="InterPro" id="IPR002893">
    <property type="entry name" value="Znf_MYND"/>
</dbReference>
<dbReference type="OrthoDB" id="3056838at2759"/>
<sequence length="271" mass="29905">MAATSSSSSSSNNQAVDNLQKTPVIVQWTQTIELGYASEDAVPSNSQPVCFRCGKTSTAKQLSKCAQCQVASYCCKECQVQDWKAVSKGGGGHKAACASYARLELVVHNNNRSSAEWQIKSDAFKETVRNELFGRIRIYACSYAVHRTATLGKGFLFLQSDSTLATLSTPTPMAPKIKMRALLMHFLTLAEYDSEVCRDDFEMAEVRTQLQHLVNNDYDDQNEVVLLLRFRCGHVALGKGTLVPDYGVCKVLGQQYFETTTGAVQLNLDDM</sequence>
<gene>
    <name evidence="6" type="ORF">SEMRO_1281_G258920.1</name>
</gene>
<reference evidence="6" key="1">
    <citation type="submission" date="2020-06" db="EMBL/GenBank/DDBJ databases">
        <authorList>
            <consortium name="Plant Systems Biology data submission"/>
        </authorList>
    </citation>
    <scope>NUCLEOTIDE SEQUENCE</scope>
    <source>
        <strain evidence="6">D6</strain>
    </source>
</reference>
<keyword evidence="1" id="KW-0479">Metal-binding</keyword>
<dbReference type="Proteomes" id="UP001153069">
    <property type="component" value="Unassembled WGS sequence"/>
</dbReference>
<evidence type="ECO:0000256" key="1">
    <source>
        <dbReference type="ARBA" id="ARBA00022723"/>
    </source>
</evidence>
<keyword evidence="7" id="KW-1185">Reference proteome</keyword>
<dbReference type="Gene3D" id="6.10.140.2220">
    <property type="match status" value="1"/>
</dbReference>
<evidence type="ECO:0000256" key="4">
    <source>
        <dbReference type="PROSITE-ProRule" id="PRU00134"/>
    </source>
</evidence>
<keyword evidence="3" id="KW-0862">Zinc</keyword>
<dbReference type="GO" id="GO:0008270">
    <property type="term" value="F:zinc ion binding"/>
    <property type="evidence" value="ECO:0007669"/>
    <property type="project" value="UniProtKB-KW"/>
</dbReference>
<comment type="caution">
    <text evidence="6">The sequence shown here is derived from an EMBL/GenBank/DDBJ whole genome shotgun (WGS) entry which is preliminary data.</text>
</comment>
<protein>
    <recommendedName>
        <fullName evidence="5">MYND-type domain-containing protein</fullName>
    </recommendedName>
</protein>
<proteinExistence type="predicted"/>
<name>A0A9N8EK62_9STRA</name>
<feature type="domain" description="MYND-type" evidence="5">
    <location>
        <begin position="50"/>
        <end position="97"/>
    </location>
</feature>
<evidence type="ECO:0000313" key="6">
    <source>
        <dbReference type="EMBL" id="CAB9522228.1"/>
    </source>
</evidence>
<evidence type="ECO:0000313" key="7">
    <source>
        <dbReference type="Proteomes" id="UP001153069"/>
    </source>
</evidence>
<dbReference type="Pfam" id="PF01753">
    <property type="entry name" value="zf-MYND"/>
    <property type="match status" value="1"/>
</dbReference>
<dbReference type="AlphaFoldDB" id="A0A9N8EK62"/>